<sequence length="132" mass="14824">MFGRDHAGVGNYYDTYAAHQVFENLPDLGIRSVLTLEWWYCPVCQSVAYEGHCGHRDQKQDLAGTVIRRIIDGGQEPAPTTLRSEILEIVRECADKYNGGSAFVTPEYLENRAPVFSLRTLESCTCSDHQPV</sequence>
<dbReference type="InterPro" id="IPR024951">
    <property type="entry name" value="Sulfurylase_cat_dom"/>
</dbReference>
<proteinExistence type="predicted"/>
<gene>
    <name evidence="2" type="ORF">METZ01_LOCUS94158</name>
</gene>
<dbReference type="InterPro" id="IPR014729">
    <property type="entry name" value="Rossmann-like_a/b/a_fold"/>
</dbReference>
<protein>
    <recommendedName>
        <fullName evidence="1">Sulphate adenylyltransferase catalytic domain-containing protein</fullName>
    </recommendedName>
</protein>
<dbReference type="GO" id="GO:0004781">
    <property type="term" value="F:sulfate adenylyltransferase (ATP) activity"/>
    <property type="evidence" value="ECO:0007669"/>
    <property type="project" value="InterPro"/>
</dbReference>
<dbReference type="PANTHER" id="PTHR43509">
    <property type="match status" value="1"/>
</dbReference>
<dbReference type="AlphaFoldDB" id="A0A381VM44"/>
<reference evidence="2" key="1">
    <citation type="submission" date="2018-05" db="EMBL/GenBank/DDBJ databases">
        <authorList>
            <person name="Lanie J.A."/>
            <person name="Ng W.-L."/>
            <person name="Kazmierczak K.M."/>
            <person name="Andrzejewski T.M."/>
            <person name="Davidsen T.M."/>
            <person name="Wayne K.J."/>
            <person name="Tettelin H."/>
            <person name="Glass J.I."/>
            <person name="Rusch D."/>
            <person name="Podicherti R."/>
            <person name="Tsui H.-C.T."/>
            <person name="Winkler M.E."/>
        </authorList>
    </citation>
    <scope>NUCLEOTIDE SEQUENCE</scope>
</reference>
<evidence type="ECO:0000259" key="1">
    <source>
        <dbReference type="Pfam" id="PF01747"/>
    </source>
</evidence>
<dbReference type="SUPFAM" id="SSF52374">
    <property type="entry name" value="Nucleotidylyl transferase"/>
    <property type="match status" value="1"/>
</dbReference>
<feature type="domain" description="Sulphate adenylyltransferase catalytic" evidence="1">
    <location>
        <begin position="1"/>
        <end position="92"/>
    </location>
</feature>
<dbReference type="PANTHER" id="PTHR43509:SF1">
    <property type="entry name" value="SULFATE ADENYLYLTRANSFERASE"/>
    <property type="match status" value="1"/>
</dbReference>
<organism evidence="2">
    <name type="scientific">marine metagenome</name>
    <dbReference type="NCBI Taxonomy" id="408172"/>
    <lineage>
        <taxon>unclassified sequences</taxon>
        <taxon>metagenomes</taxon>
        <taxon>ecological metagenomes</taxon>
    </lineage>
</organism>
<dbReference type="EMBL" id="UINC01009204">
    <property type="protein sequence ID" value="SVA41304.1"/>
    <property type="molecule type" value="Genomic_DNA"/>
</dbReference>
<evidence type="ECO:0000313" key="2">
    <source>
        <dbReference type="EMBL" id="SVA41304.1"/>
    </source>
</evidence>
<dbReference type="Gene3D" id="3.40.50.620">
    <property type="entry name" value="HUPs"/>
    <property type="match status" value="1"/>
</dbReference>
<dbReference type="Pfam" id="PF01747">
    <property type="entry name" value="ATP-sulfurylase"/>
    <property type="match status" value="1"/>
</dbReference>
<accession>A0A381VM44</accession>
<name>A0A381VM44_9ZZZZ</name>